<dbReference type="AlphaFoldDB" id="A0A6L6IMF6"/>
<accession>A0A6L6IMF6</accession>
<protein>
    <submittedName>
        <fullName evidence="1">Uncharacterized protein</fullName>
    </submittedName>
</protein>
<dbReference type="RefSeq" id="WP_155107543.1">
    <property type="nucleotide sequence ID" value="NZ_WMJZ01000006.1"/>
</dbReference>
<organism evidence="1 2">
    <name type="scientific">Intestinirhabdus alba</name>
    <dbReference type="NCBI Taxonomy" id="2899544"/>
    <lineage>
        <taxon>Bacteria</taxon>
        <taxon>Pseudomonadati</taxon>
        <taxon>Pseudomonadota</taxon>
        <taxon>Gammaproteobacteria</taxon>
        <taxon>Enterobacterales</taxon>
        <taxon>Enterobacteriaceae</taxon>
        <taxon>Intestinirhabdus</taxon>
    </lineage>
</organism>
<evidence type="ECO:0000313" key="1">
    <source>
        <dbReference type="EMBL" id="MTH45903.1"/>
    </source>
</evidence>
<dbReference type="Proteomes" id="UP000477739">
    <property type="component" value="Unassembled WGS sequence"/>
</dbReference>
<reference evidence="1 2" key="1">
    <citation type="submission" date="2019-11" db="EMBL/GenBank/DDBJ databases">
        <title>Escherichia alba sp. nov. isolated from the gut of plastic-eating superworms Zophobas atratus.</title>
        <authorList>
            <person name="Yang Y."/>
        </authorList>
    </citation>
    <scope>NUCLEOTIDE SEQUENCE [LARGE SCALE GENOMIC DNA]</scope>
    <source>
        <strain evidence="2">BIT-B35</strain>
    </source>
</reference>
<evidence type="ECO:0000313" key="2">
    <source>
        <dbReference type="Proteomes" id="UP000477739"/>
    </source>
</evidence>
<name>A0A6L6IMF6_9ENTR</name>
<keyword evidence="2" id="KW-1185">Reference proteome</keyword>
<sequence>MQRDATLSRLKIRFRLIVSAAGTTPRYRLFHAAPGRFSTNKNWFFGRIYLFFTLLNPAEAWGYRNSVFSDVAENNAASAKIDKCLRR</sequence>
<gene>
    <name evidence="1" type="ORF">GJV78_06415</name>
</gene>
<comment type="caution">
    <text evidence="1">The sequence shown here is derived from an EMBL/GenBank/DDBJ whole genome shotgun (WGS) entry which is preliminary data.</text>
</comment>
<proteinExistence type="predicted"/>
<dbReference type="EMBL" id="WMJZ01000006">
    <property type="protein sequence ID" value="MTH45903.1"/>
    <property type="molecule type" value="Genomic_DNA"/>
</dbReference>